<protein>
    <recommendedName>
        <fullName evidence="4">Secreted protein</fullName>
    </recommendedName>
</protein>
<evidence type="ECO:0000256" key="1">
    <source>
        <dbReference type="SAM" id="MobiDB-lite"/>
    </source>
</evidence>
<reference evidence="3" key="1">
    <citation type="journal article" date="2019" name="Int. J. Syst. Evol. Microbiol.">
        <title>The Global Catalogue of Microorganisms (GCM) 10K type strain sequencing project: providing services to taxonomists for standard genome sequencing and annotation.</title>
        <authorList>
            <consortium name="The Broad Institute Genomics Platform"/>
            <consortium name="The Broad Institute Genome Sequencing Center for Infectious Disease"/>
            <person name="Wu L."/>
            <person name="Ma J."/>
        </authorList>
    </citation>
    <scope>NUCLEOTIDE SEQUENCE [LARGE SCALE GENOMIC DNA]</scope>
    <source>
        <strain evidence="3">JCM 4395</strain>
    </source>
</reference>
<gene>
    <name evidence="2" type="ORF">GCM10010276_02980</name>
</gene>
<feature type="compositionally biased region" description="Basic and acidic residues" evidence="1">
    <location>
        <begin position="86"/>
        <end position="103"/>
    </location>
</feature>
<evidence type="ECO:0000313" key="2">
    <source>
        <dbReference type="EMBL" id="GAA2471916.1"/>
    </source>
</evidence>
<name>A0ABP5Y2L4_STRLO</name>
<feature type="region of interest" description="Disordered" evidence="1">
    <location>
        <begin position="43"/>
        <end position="103"/>
    </location>
</feature>
<evidence type="ECO:0000313" key="3">
    <source>
        <dbReference type="Proteomes" id="UP001501777"/>
    </source>
</evidence>
<proteinExistence type="predicted"/>
<sequence>MSGASSCGWCFALTLVGMVRRNSLEGALGWTVTVGVRPHVRDRRDLGGSGAVPTDVPPVRSTGLRLPRAPGRKHPRMFSGRPPGDSARRRQLPDHVKAREVDT</sequence>
<evidence type="ECO:0008006" key="4">
    <source>
        <dbReference type="Google" id="ProtNLM"/>
    </source>
</evidence>
<organism evidence="2 3">
    <name type="scientific">Streptomyces longisporus</name>
    <dbReference type="NCBI Taxonomy" id="1948"/>
    <lineage>
        <taxon>Bacteria</taxon>
        <taxon>Bacillati</taxon>
        <taxon>Actinomycetota</taxon>
        <taxon>Actinomycetes</taxon>
        <taxon>Kitasatosporales</taxon>
        <taxon>Streptomycetaceae</taxon>
        <taxon>Streptomyces</taxon>
    </lineage>
</organism>
<comment type="caution">
    <text evidence="2">The sequence shown here is derived from an EMBL/GenBank/DDBJ whole genome shotgun (WGS) entry which is preliminary data.</text>
</comment>
<dbReference type="EMBL" id="BAAASG010000001">
    <property type="protein sequence ID" value="GAA2471916.1"/>
    <property type="molecule type" value="Genomic_DNA"/>
</dbReference>
<accession>A0ABP5Y2L4</accession>
<dbReference type="Proteomes" id="UP001501777">
    <property type="component" value="Unassembled WGS sequence"/>
</dbReference>
<keyword evidence="3" id="KW-1185">Reference proteome</keyword>